<proteinExistence type="inferred from homology"/>
<accession>A0A7W8L607</accession>
<dbReference type="PROSITE" id="PS00149">
    <property type="entry name" value="SULFATASE_2"/>
    <property type="match status" value="1"/>
</dbReference>
<dbReference type="Gene3D" id="3.40.720.10">
    <property type="entry name" value="Alkaline Phosphatase, subunit A"/>
    <property type="match status" value="2"/>
</dbReference>
<dbReference type="Pfam" id="PF00884">
    <property type="entry name" value="Sulfatase"/>
    <property type="match status" value="1"/>
</dbReference>
<keyword evidence="2" id="KW-0479">Metal-binding</keyword>
<dbReference type="GO" id="GO:0004065">
    <property type="term" value="F:arylsulfatase activity"/>
    <property type="evidence" value="ECO:0007669"/>
    <property type="project" value="TreeGrafter"/>
</dbReference>
<organism evidence="6 7">
    <name type="scientific">Paraburkholderia youngii</name>
    <dbReference type="NCBI Taxonomy" id="2782701"/>
    <lineage>
        <taxon>Bacteria</taxon>
        <taxon>Pseudomonadati</taxon>
        <taxon>Pseudomonadota</taxon>
        <taxon>Betaproteobacteria</taxon>
        <taxon>Burkholderiales</taxon>
        <taxon>Burkholderiaceae</taxon>
        <taxon>Paraburkholderia</taxon>
    </lineage>
</organism>
<evidence type="ECO:0000313" key="6">
    <source>
        <dbReference type="EMBL" id="MBB5399821.1"/>
    </source>
</evidence>
<dbReference type="InterPro" id="IPR050738">
    <property type="entry name" value="Sulfatase"/>
</dbReference>
<sequence length="625" mass="69073">MDRREFIKKTSAIGAALTTPKLALGASGASTGDAAHKGTPNILFILLDEMRYPRVFPAGINSPGDFLRHFMPQTHSLWRRGVKFAGHYTAASACTPARGTLVTGLYSQQTWVLTTIFDNPSSKGSLQPTLSRVFPTYGKLLRNLGYSTPYIGKWHLSVTVQGQRELQEYGFQAMTFPDPTGSNLQGTVGDIPNLYYSDEYIANQAVAWLGQRKPNEAPWCLTVGLVNPHDKEFFPAGTEFQTYHDYFANSNYNPNGYQQWRDYTVGPPNYDWNTNPLKNPPTLAYAAVPPNWESADRIQRTKPAAQAFNRMIQEAIWGGVQDDPDSADFVITEYPVPIQGVTKGIGKSPFSYWKRSLESYTQILTDVDERIGEIVHSLPHDVARNTLIILTSDHGEYAGAHGMVSGKTSTCYEEAYNIPLIVVDPTGRYAGDVDKIRDGLTSSVDILPMLVTIGNGGNRNWLTGDYAQLYGGRHDLLPMLKSDSAAGRPYVTFTTDETLPESYIPNASSTPTHIIGVRTQANKLGTYSFWAPESTTISGRSQLEYYDYATTAGQLELDNRYRDPAARVLYHQLLTDILPNELRAPLPGKLVAAQTLAEARYVSYVRLINAGGVSEPQLPLSIGDI</sequence>
<evidence type="ECO:0000313" key="7">
    <source>
        <dbReference type="Proteomes" id="UP000592820"/>
    </source>
</evidence>
<dbReference type="EMBL" id="JACHDE010000002">
    <property type="protein sequence ID" value="MBB5399821.1"/>
    <property type="molecule type" value="Genomic_DNA"/>
</dbReference>
<dbReference type="EC" id="3.1.6.-" evidence="6"/>
<name>A0A7W8L607_9BURK</name>
<dbReference type="RefSeq" id="WP_184225884.1">
    <property type="nucleotide sequence ID" value="NZ_JACHDE010000002.1"/>
</dbReference>
<keyword evidence="4" id="KW-0106">Calcium</keyword>
<evidence type="ECO:0000256" key="2">
    <source>
        <dbReference type="ARBA" id="ARBA00022723"/>
    </source>
</evidence>
<dbReference type="GO" id="GO:0046872">
    <property type="term" value="F:metal ion binding"/>
    <property type="evidence" value="ECO:0007669"/>
    <property type="project" value="UniProtKB-KW"/>
</dbReference>
<dbReference type="InterPro" id="IPR017850">
    <property type="entry name" value="Alkaline_phosphatase_core_sf"/>
</dbReference>
<dbReference type="Proteomes" id="UP000592820">
    <property type="component" value="Unassembled WGS sequence"/>
</dbReference>
<keyword evidence="3 6" id="KW-0378">Hydrolase</keyword>
<comment type="caution">
    <text evidence="6">The sequence shown here is derived from an EMBL/GenBank/DDBJ whole genome shotgun (WGS) entry which is preliminary data.</text>
</comment>
<gene>
    <name evidence="6" type="ORF">HDG41_001860</name>
</gene>
<evidence type="ECO:0000256" key="1">
    <source>
        <dbReference type="ARBA" id="ARBA00008779"/>
    </source>
</evidence>
<evidence type="ECO:0000256" key="3">
    <source>
        <dbReference type="ARBA" id="ARBA00022801"/>
    </source>
</evidence>
<dbReference type="InterPro" id="IPR000917">
    <property type="entry name" value="Sulfatase_N"/>
</dbReference>
<reference evidence="6 7" key="1">
    <citation type="submission" date="2020-08" db="EMBL/GenBank/DDBJ databases">
        <title>Genomic Encyclopedia of Type Strains, Phase IV (KMG-V): Genome sequencing to study the core and pangenomes of soil and plant-associated prokaryotes.</title>
        <authorList>
            <person name="Whitman W."/>
        </authorList>
    </citation>
    <scope>NUCLEOTIDE SEQUENCE [LARGE SCALE GENOMIC DNA]</scope>
    <source>
        <strain evidence="6 7">JPY162</strain>
    </source>
</reference>
<dbReference type="InterPro" id="IPR024607">
    <property type="entry name" value="Sulfatase_CS"/>
</dbReference>
<feature type="domain" description="Sulfatase N-terminal" evidence="5">
    <location>
        <begin position="40"/>
        <end position="451"/>
    </location>
</feature>
<evidence type="ECO:0000259" key="5">
    <source>
        <dbReference type="Pfam" id="PF00884"/>
    </source>
</evidence>
<evidence type="ECO:0000256" key="4">
    <source>
        <dbReference type="ARBA" id="ARBA00022837"/>
    </source>
</evidence>
<dbReference type="PANTHER" id="PTHR42693:SF53">
    <property type="entry name" value="ENDO-4-O-SULFATASE"/>
    <property type="match status" value="1"/>
</dbReference>
<comment type="similarity">
    <text evidence="1">Belongs to the sulfatase family.</text>
</comment>
<dbReference type="AlphaFoldDB" id="A0A7W8L607"/>
<dbReference type="PANTHER" id="PTHR42693">
    <property type="entry name" value="ARYLSULFATASE FAMILY MEMBER"/>
    <property type="match status" value="1"/>
</dbReference>
<dbReference type="SUPFAM" id="SSF53649">
    <property type="entry name" value="Alkaline phosphatase-like"/>
    <property type="match status" value="1"/>
</dbReference>
<protein>
    <submittedName>
        <fullName evidence="6">Putative sulfatase</fullName>
        <ecNumber evidence="6">3.1.6.-</ecNumber>
    </submittedName>
</protein>